<proteinExistence type="predicted"/>
<dbReference type="AlphaFoldDB" id="A0A974NJZ4"/>
<dbReference type="EMBL" id="CP068053">
    <property type="protein sequence ID" value="QQS98987.1"/>
    <property type="molecule type" value="Genomic_DNA"/>
</dbReference>
<evidence type="ECO:0000313" key="3">
    <source>
        <dbReference type="Proteomes" id="UP000595254"/>
    </source>
</evidence>
<protein>
    <submittedName>
        <fullName evidence="2">Uncharacterized protein</fullName>
    </submittedName>
</protein>
<evidence type="ECO:0000313" key="2">
    <source>
        <dbReference type="EMBL" id="QQS98987.1"/>
    </source>
</evidence>
<dbReference type="KEGG" id="ppsr:I6J18_15185"/>
<keyword evidence="1" id="KW-0812">Transmembrane</keyword>
<keyword evidence="1" id="KW-1133">Transmembrane helix</keyword>
<feature type="transmembrane region" description="Helical" evidence="1">
    <location>
        <begin position="6"/>
        <end position="23"/>
    </location>
</feature>
<organism evidence="2 3">
    <name type="scientific">Peribacillus psychrosaccharolyticus</name>
    <name type="common">Bacillus psychrosaccharolyticus</name>
    <dbReference type="NCBI Taxonomy" id="1407"/>
    <lineage>
        <taxon>Bacteria</taxon>
        <taxon>Bacillati</taxon>
        <taxon>Bacillota</taxon>
        <taxon>Bacilli</taxon>
        <taxon>Bacillales</taxon>
        <taxon>Bacillaceae</taxon>
        <taxon>Peribacillus</taxon>
    </lineage>
</organism>
<reference evidence="2 3" key="1">
    <citation type="submission" date="2021-01" db="EMBL/GenBank/DDBJ databases">
        <title>FDA dAtabase for Regulatory Grade micrObial Sequences (FDA-ARGOS): Supporting development and validation of Infectious Disease Dx tests.</title>
        <authorList>
            <person name="Nelson B."/>
            <person name="Plummer A."/>
            <person name="Tallon L."/>
            <person name="Sadzewicz L."/>
            <person name="Zhao X."/>
            <person name="Boylan J."/>
            <person name="Ott S."/>
            <person name="Bowen H."/>
            <person name="Vavikolanu K."/>
            <person name="Mehta A."/>
            <person name="Aluvathingal J."/>
            <person name="Nadendla S."/>
            <person name="Myers T."/>
            <person name="Yan Y."/>
            <person name="Sichtig H."/>
        </authorList>
    </citation>
    <scope>NUCLEOTIDE SEQUENCE [LARGE SCALE GENOMIC DNA]</scope>
    <source>
        <strain evidence="2 3">FDAARGOS_1161</strain>
    </source>
</reference>
<evidence type="ECO:0000256" key="1">
    <source>
        <dbReference type="SAM" id="Phobius"/>
    </source>
</evidence>
<keyword evidence="3" id="KW-1185">Reference proteome</keyword>
<dbReference type="RefSeq" id="WP_040376369.1">
    <property type="nucleotide sequence ID" value="NZ_CP068053.1"/>
</dbReference>
<gene>
    <name evidence="2" type="ORF">I6J18_15185</name>
</gene>
<keyword evidence="1" id="KW-0472">Membrane</keyword>
<accession>A0A974NJZ4</accession>
<name>A0A974NJZ4_PERPY</name>
<dbReference type="Proteomes" id="UP000595254">
    <property type="component" value="Chromosome"/>
</dbReference>
<sequence length="252" mass="29095">MKKKQILKGLVIAGICLVGLVIFDQIKMKKINTPPKLMAVIDGTEADYLVQSYSKNDKTSDSRFNDEDNPVTNVNPRSKVEISFDDAPDLMAVEEIHPGFTLDATFKEVIEETEEDMLWNPYLPPYIIEINNQPFIKSYVVQAKWKDGKKAVYTLQFNVKNEISYQKLLSDSPKTRSLFMVIDSSDNNPFNEVRDGGMFRIDQFRTVDLAEAHSSFPELKIEKTPTYVVFDYTKEVFRSHQMEDLVEFLHQF</sequence>